<accession>A0A376AAW0</accession>
<dbReference type="Proteomes" id="UP000254764">
    <property type="component" value="Unassembled WGS sequence"/>
</dbReference>
<protein>
    <submittedName>
        <fullName evidence="1">Uncharacterized protein</fullName>
    </submittedName>
</protein>
<sequence length="42" mass="4898">MRLIALKLTLCHLNASYDRERCGAGEPVWSRRLRLSRGLRKT</sequence>
<proteinExistence type="predicted"/>
<organism evidence="1 2">
    <name type="scientific">Ciceribacter selenitireducens ATCC BAA-1503</name>
    <dbReference type="NCBI Taxonomy" id="1336235"/>
    <lineage>
        <taxon>Bacteria</taxon>
        <taxon>Pseudomonadati</taxon>
        <taxon>Pseudomonadota</taxon>
        <taxon>Alphaproteobacteria</taxon>
        <taxon>Hyphomicrobiales</taxon>
        <taxon>Rhizobiaceae</taxon>
        <taxon>Ciceribacter</taxon>
    </lineage>
</organism>
<name>A0A376AAW0_9HYPH</name>
<dbReference type="EMBL" id="UEYP01000015">
    <property type="protein sequence ID" value="SSC64888.1"/>
    <property type="molecule type" value="Genomic_DNA"/>
</dbReference>
<keyword evidence="2" id="KW-1185">Reference proteome</keyword>
<dbReference type="AlphaFoldDB" id="A0A376AAW0"/>
<evidence type="ECO:0000313" key="1">
    <source>
        <dbReference type="EMBL" id="SSC64888.1"/>
    </source>
</evidence>
<evidence type="ECO:0000313" key="2">
    <source>
        <dbReference type="Proteomes" id="UP000254764"/>
    </source>
</evidence>
<reference evidence="2" key="1">
    <citation type="submission" date="2018-07" db="EMBL/GenBank/DDBJ databases">
        <authorList>
            <person name="Peiro R."/>
            <person name="Begona"/>
            <person name="Cbmso G."/>
            <person name="Lopez M."/>
            <person name="Gonzalez S."/>
        </authorList>
    </citation>
    <scope>NUCLEOTIDE SEQUENCE [LARGE SCALE GENOMIC DNA]</scope>
</reference>
<gene>
    <name evidence="1" type="ORF">RHIZ70_596</name>
</gene>